<sequence length="67" mass="7387">MQLRMLGTTSEDGKCPTLYEDVATGDIVVQGYTVTDPEDVAQLQNILAGESFVRVPRELLTRFAPTE</sequence>
<evidence type="ECO:0000313" key="1">
    <source>
        <dbReference type="EMBL" id="AKJ15743.1"/>
    </source>
</evidence>
<name>A0ABM5TX59_9ACTN</name>
<reference evidence="1 2" key="1">
    <citation type="journal article" date="2015" name="ISME J.">
        <title>Draft Genome Sequence of Streptomyces incarnatus NRRL8089, which Produces the Nucleoside Antibiotic Sinefungin.</title>
        <authorList>
            <person name="Oshima K."/>
            <person name="Hattori M."/>
            <person name="Shimizu H."/>
            <person name="Fukuda K."/>
            <person name="Nemoto M."/>
            <person name="Inagaki K."/>
            <person name="Tamura T."/>
        </authorList>
    </citation>
    <scope>NUCLEOTIDE SEQUENCE [LARGE SCALE GENOMIC DNA]</scope>
    <source>
        <strain evidence="1 2">NRRL 8089</strain>
    </source>
</reference>
<protein>
    <submittedName>
        <fullName evidence="1">Uncharacterized protein</fullName>
    </submittedName>
</protein>
<organism evidence="1 2">
    <name type="scientific">Streptomyces incarnatus</name>
    <dbReference type="NCBI Taxonomy" id="665007"/>
    <lineage>
        <taxon>Bacteria</taxon>
        <taxon>Bacillati</taxon>
        <taxon>Actinomycetota</taxon>
        <taxon>Actinomycetes</taxon>
        <taxon>Kitasatosporales</taxon>
        <taxon>Streptomycetaceae</taxon>
        <taxon>Streptomyces</taxon>
    </lineage>
</organism>
<dbReference type="EMBL" id="CP011497">
    <property type="protein sequence ID" value="AKJ15743.1"/>
    <property type="molecule type" value="Genomic_DNA"/>
</dbReference>
<gene>
    <name evidence="1" type="ORF">ABB07_38575</name>
</gene>
<accession>A0ABM5TX59</accession>
<dbReference type="Proteomes" id="UP000035366">
    <property type="component" value="Chromosome"/>
</dbReference>
<proteinExistence type="predicted"/>
<keyword evidence="2" id="KW-1185">Reference proteome</keyword>
<dbReference type="RefSeq" id="WP_208903826.1">
    <property type="nucleotide sequence ID" value="NZ_CP011497.1"/>
</dbReference>
<evidence type="ECO:0000313" key="2">
    <source>
        <dbReference type="Proteomes" id="UP000035366"/>
    </source>
</evidence>